<dbReference type="AlphaFoldDB" id="A0A1H3M4X6"/>
<proteinExistence type="predicted"/>
<feature type="transmembrane region" description="Helical" evidence="3">
    <location>
        <begin position="387"/>
        <end position="409"/>
    </location>
</feature>
<dbReference type="Gene3D" id="3.90.550.10">
    <property type="entry name" value="Spore Coat Polysaccharide Biosynthesis Protein SpsA, Chain A"/>
    <property type="match status" value="1"/>
</dbReference>
<accession>A0A1H3M4X6</accession>
<dbReference type="InterPro" id="IPR029044">
    <property type="entry name" value="Nucleotide-diphossugar_trans"/>
</dbReference>
<keyword evidence="3" id="KW-0472">Membrane</keyword>
<evidence type="ECO:0000313" key="5">
    <source>
        <dbReference type="Proteomes" id="UP000199079"/>
    </source>
</evidence>
<keyword evidence="2 4" id="KW-0808">Transferase</keyword>
<evidence type="ECO:0000256" key="3">
    <source>
        <dbReference type="SAM" id="Phobius"/>
    </source>
</evidence>
<dbReference type="Proteomes" id="UP000199079">
    <property type="component" value="Unassembled WGS sequence"/>
</dbReference>
<dbReference type="PANTHER" id="PTHR43630">
    <property type="entry name" value="POLY-BETA-1,6-N-ACETYL-D-GLUCOSAMINE SYNTHASE"/>
    <property type="match status" value="1"/>
</dbReference>
<keyword evidence="5" id="KW-1185">Reference proteome</keyword>
<keyword evidence="1" id="KW-0328">Glycosyltransferase</keyword>
<gene>
    <name evidence="4" type="ORF">SAMN05216564_108128</name>
</gene>
<dbReference type="GO" id="GO:0016757">
    <property type="term" value="F:glycosyltransferase activity"/>
    <property type="evidence" value="ECO:0007669"/>
    <property type="project" value="UniProtKB-KW"/>
</dbReference>
<dbReference type="CDD" id="cd06423">
    <property type="entry name" value="CESA_like"/>
    <property type="match status" value="1"/>
</dbReference>
<evidence type="ECO:0000256" key="1">
    <source>
        <dbReference type="ARBA" id="ARBA00022676"/>
    </source>
</evidence>
<keyword evidence="3" id="KW-1133">Transmembrane helix</keyword>
<dbReference type="PANTHER" id="PTHR43630:SF1">
    <property type="entry name" value="POLY-BETA-1,6-N-ACETYL-D-GLUCOSAMINE SYNTHASE"/>
    <property type="match status" value="1"/>
</dbReference>
<evidence type="ECO:0000256" key="2">
    <source>
        <dbReference type="ARBA" id="ARBA00022679"/>
    </source>
</evidence>
<dbReference type="Pfam" id="PF13641">
    <property type="entry name" value="Glyco_tranf_2_3"/>
    <property type="match status" value="1"/>
</dbReference>
<feature type="transmembrane region" description="Helical" evidence="3">
    <location>
        <begin position="346"/>
        <end position="367"/>
    </location>
</feature>
<sequence>MIFEPYVSTVLFGLSSLALAYFLVINGTYLTLTVFAITHIRQRTEQESYEPAGILQSNQFLPGIAIVVPAYNEEKVIVDSVTSLLSLEYPFHEVIVVNDGSTDETVERLVSEFELERIDAEFPVELPCEPVDQIYRASDTDLVVIDKANGGKADALNAGLFFTEKPLFCAIDADSLIERGALKAIVEPFLTKPTTTVATGGTVRIANKVSFEKGVPDDVALSKNRLVRFQAVEYLRAFFLGRTGLSRIRSLIIISGAFGLFDAETLREIGGYDTDSITEDMELVVRLHRHLIETDQEYEVTFLPHPVVWTEVPESLSVLSRQRRRWFRGLLDTLLKHRSAIGRPSYGLVGLVALPLFLFVEGIGRLVEGLGYISVPVLFIIGILDVWFFIAFLFVSIGLGAILSTVAILGEVLTYRRYDDPKDVTVLLGYALFESFSYRPWRAFVSWQATFEFLLGDKSWGKMTRSGFEDTTDSPE</sequence>
<keyword evidence="3" id="KW-0812">Transmembrane</keyword>
<name>A0A1H3M4X6_9EURY</name>
<protein>
    <submittedName>
        <fullName evidence="4">Glycosyltransferase, catalytic subunit of cellulose synthase and poly-beta-1,6-N-acetylglucosamine synthase</fullName>
    </submittedName>
</protein>
<dbReference type="EMBL" id="FNPC01000008">
    <property type="protein sequence ID" value="SDY71344.1"/>
    <property type="molecule type" value="Genomic_DNA"/>
</dbReference>
<feature type="transmembrane region" description="Helical" evidence="3">
    <location>
        <begin position="12"/>
        <end position="37"/>
    </location>
</feature>
<reference evidence="5" key="1">
    <citation type="submission" date="2016-10" db="EMBL/GenBank/DDBJ databases">
        <authorList>
            <person name="Varghese N."/>
            <person name="Submissions S."/>
        </authorList>
    </citation>
    <scope>NUCLEOTIDE SEQUENCE [LARGE SCALE GENOMIC DNA]</scope>
    <source>
        <strain evidence="5">DC30,IBRC 10041,KCTC 4046</strain>
    </source>
</reference>
<dbReference type="SUPFAM" id="SSF53448">
    <property type="entry name" value="Nucleotide-diphospho-sugar transferases"/>
    <property type="match status" value="1"/>
</dbReference>
<evidence type="ECO:0000313" key="4">
    <source>
        <dbReference type="EMBL" id="SDY71344.1"/>
    </source>
</evidence>
<organism evidence="4 5">
    <name type="scientific">Halopenitus persicus</name>
    <dbReference type="NCBI Taxonomy" id="1048396"/>
    <lineage>
        <taxon>Archaea</taxon>
        <taxon>Methanobacteriati</taxon>
        <taxon>Methanobacteriota</taxon>
        <taxon>Stenosarchaea group</taxon>
        <taxon>Halobacteria</taxon>
        <taxon>Halobacteriales</taxon>
        <taxon>Haloferacaceae</taxon>
        <taxon>Halopenitus</taxon>
    </lineage>
</organism>